<dbReference type="EMBL" id="LHPG02000020">
    <property type="protein sequence ID" value="PRW21025.1"/>
    <property type="molecule type" value="Genomic_DNA"/>
</dbReference>
<dbReference type="OrthoDB" id="511920at2759"/>
<dbReference type="Gene3D" id="3.30.70.2970">
    <property type="entry name" value="Protein of unknown function (DUF541), domain 2"/>
    <property type="match status" value="1"/>
</dbReference>
<accession>A0A2P6TEE8</accession>
<dbReference type="Pfam" id="PF04402">
    <property type="entry name" value="SIMPL"/>
    <property type="match status" value="1"/>
</dbReference>
<evidence type="ECO:0000313" key="3">
    <source>
        <dbReference type="Proteomes" id="UP000239899"/>
    </source>
</evidence>
<dbReference type="GO" id="GO:0006974">
    <property type="term" value="P:DNA damage response"/>
    <property type="evidence" value="ECO:0007669"/>
    <property type="project" value="TreeGrafter"/>
</dbReference>
<dbReference type="Gene3D" id="3.30.110.170">
    <property type="entry name" value="Protein of unknown function (DUF541), domain 1"/>
    <property type="match status" value="1"/>
</dbReference>
<proteinExistence type="predicted"/>
<dbReference type="PANTHER" id="PTHR34387">
    <property type="entry name" value="SLR1258 PROTEIN"/>
    <property type="match status" value="1"/>
</dbReference>
<gene>
    <name evidence="2" type="ORF">C2E21_8431</name>
</gene>
<evidence type="ECO:0000256" key="1">
    <source>
        <dbReference type="SAM" id="SignalP"/>
    </source>
</evidence>
<evidence type="ECO:0000313" key="2">
    <source>
        <dbReference type="EMBL" id="PRW21025.1"/>
    </source>
</evidence>
<organism evidence="2 3">
    <name type="scientific">Chlorella sorokiniana</name>
    <name type="common">Freshwater green alga</name>
    <dbReference type="NCBI Taxonomy" id="3076"/>
    <lineage>
        <taxon>Eukaryota</taxon>
        <taxon>Viridiplantae</taxon>
        <taxon>Chlorophyta</taxon>
        <taxon>core chlorophytes</taxon>
        <taxon>Trebouxiophyceae</taxon>
        <taxon>Chlorellales</taxon>
        <taxon>Chlorellaceae</taxon>
        <taxon>Chlorella clade</taxon>
        <taxon>Chlorella</taxon>
    </lineage>
</organism>
<feature type="chain" id="PRO_5015162528" evidence="1">
    <location>
        <begin position="22"/>
        <end position="253"/>
    </location>
</feature>
<feature type="signal peptide" evidence="1">
    <location>
        <begin position="1"/>
        <end position="21"/>
    </location>
</feature>
<protein>
    <submittedName>
        <fullName evidence="2">Membrane isoform B</fullName>
    </submittedName>
</protein>
<dbReference type="PANTHER" id="PTHR34387:SF2">
    <property type="entry name" value="SLR1258 PROTEIN"/>
    <property type="match status" value="1"/>
</dbReference>
<keyword evidence="3" id="KW-1185">Reference proteome</keyword>
<dbReference type="InterPro" id="IPR007497">
    <property type="entry name" value="SIMPL/DUF541"/>
</dbReference>
<name>A0A2P6TEE8_CHLSO</name>
<dbReference type="InterPro" id="IPR052022">
    <property type="entry name" value="26kDa_periplasmic_antigen"/>
</dbReference>
<dbReference type="Proteomes" id="UP000239899">
    <property type="component" value="Unassembled WGS sequence"/>
</dbReference>
<sequence>MRTALLLFAAASLVLAGTVAAQNDTADSKAGKLSVTGAATVQVTPDVGRVSMTVQTTRPTGSEACDVVAQQAASLTSAVKGLVEDAEVSTVGLSLQRNVTWGGDNNGEQFNGYVCSNTISVKITDTNATALGAALGAVNDLAAEQEGSMVTVNQLSTELSPELRERETNKARTAAVDNGKATAETLAKAAGVKLGAIRSITDNNVAPTPSPIPMPEMAAAAPPNGGDARTSTPVSVGTTDLTATVALEYAFDN</sequence>
<comment type="caution">
    <text evidence="2">The sequence shown here is derived from an EMBL/GenBank/DDBJ whole genome shotgun (WGS) entry which is preliminary data.</text>
</comment>
<dbReference type="AlphaFoldDB" id="A0A2P6TEE8"/>
<reference evidence="2 3" key="1">
    <citation type="journal article" date="2018" name="Plant J.">
        <title>Genome sequences of Chlorella sorokiniana UTEX 1602 and Micractinium conductrix SAG 241.80: implications to maltose excretion by a green alga.</title>
        <authorList>
            <person name="Arriola M.B."/>
            <person name="Velmurugan N."/>
            <person name="Zhang Y."/>
            <person name="Plunkett M.H."/>
            <person name="Hondzo H."/>
            <person name="Barney B.M."/>
        </authorList>
    </citation>
    <scope>NUCLEOTIDE SEQUENCE [LARGE SCALE GENOMIC DNA]</scope>
    <source>
        <strain evidence="3">UTEX 1602</strain>
    </source>
</reference>
<keyword evidence="1" id="KW-0732">Signal</keyword>